<name>A0A927IHJ8_9BACT</name>
<evidence type="ECO:0000256" key="1">
    <source>
        <dbReference type="SAM" id="MobiDB-lite"/>
    </source>
</evidence>
<reference evidence="2" key="1">
    <citation type="submission" date="2020-09" db="EMBL/GenBank/DDBJ databases">
        <title>Pelagicoccus enzymogenes sp. nov. with an EPS production, isolated from marine sediment.</title>
        <authorList>
            <person name="Feng X."/>
        </authorList>
    </citation>
    <scope>NUCLEOTIDE SEQUENCE</scope>
    <source>
        <strain evidence="2">NFK12</strain>
    </source>
</reference>
<dbReference type="Proteomes" id="UP000622317">
    <property type="component" value="Unassembled WGS sequence"/>
</dbReference>
<feature type="compositionally biased region" description="Basic and acidic residues" evidence="1">
    <location>
        <begin position="126"/>
        <end position="139"/>
    </location>
</feature>
<protein>
    <submittedName>
        <fullName evidence="2">Uncharacterized protein</fullName>
    </submittedName>
</protein>
<comment type="caution">
    <text evidence="2">The sequence shown here is derived from an EMBL/GenBank/DDBJ whole genome shotgun (WGS) entry which is preliminary data.</text>
</comment>
<proteinExistence type="predicted"/>
<feature type="region of interest" description="Disordered" evidence="1">
    <location>
        <begin position="126"/>
        <end position="161"/>
    </location>
</feature>
<evidence type="ECO:0000313" key="2">
    <source>
        <dbReference type="EMBL" id="MBD5779535.1"/>
    </source>
</evidence>
<keyword evidence="3" id="KW-1185">Reference proteome</keyword>
<sequence length="398" mass="44471">MAPKIQLKTSAYRVSPLVEVSDLAYTFRVESEYGSYRVQGVQQLEALLHELEVIETLAEVSQSEAFASSLSSSLASPVATTVGVAKRPVASVTGLPGGVVRYLGGKLYQVKRGSSKALETYRDYRNKDDKEEVREEPKEKKKLVSSAGKLSRKHLGHDSSKRRWARQLGVDPYSKNEVLQEALGRIAWASTLGGFAGDFAVPSSEVFSYAGKARELVWDRPAHQLEREIVDTLKDLKVEKELIHAFRDTPIYSLTEKMELCLGFKNLKESGDVAFLVDFALRAENDEDAELMIRTLEVLVSYSQRVAGIASIGERRGMLYACSNRGYDIYPLAVDYLHWTPLVYEALLSEELAADKREIWVSGQVSPIAKLQLREHGWIVYEQVDRYAVPSSAATAKR</sequence>
<dbReference type="AlphaFoldDB" id="A0A927IHJ8"/>
<dbReference type="EMBL" id="JACYFG010000009">
    <property type="protein sequence ID" value="MBD5779535.1"/>
    <property type="molecule type" value="Genomic_DNA"/>
</dbReference>
<organism evidence="2 3">
    <name type="scientific">Pelagicoccus enzymogenes</name>
    <dbReference type="NCBI Taxonomy" id="2773457"/>
    <lineage>
        <taxon>Bacteria</taxon>
        <taxon>Pseudomonadati</taxon>
        <taxon>Verrucomicrobiota</taxon>
        <taxon>Opitutia</taxon>
        <taxon>Puniceicoccales</taxon>
        <taxon>Pelagicoccaceae</taxon>
        <taxon>Pelagicoccus</taxon>
    </lineage>
</organism>
<accession>A0A927IHJ8</accession>
<gene>
    <name evidence="2" type="ORF">IEN85_08515</name>
</gene>
<dbReference type="RefSeq" id="WP_191616674.1">
    <property type="nucleotide sequence ID" value="NZ_JACYFG010000009.1"/>
</dbReference>
<evidence type="ECO:0000313" key="3">
    <source>
        <dbReference type="Proteomes" id="UP000622317"/>
    </source>
</evidence>